<feature type="non-terminal residue" evidence="1">
    <location>
        <position position="1"/>
    </location>
</feature>
<dbReference type="InterPro" id="IPR036164">
    <property type="entry name" value="bL21-like_sf"/>
</dbReference>
<protein>
    <recommendedName>
        <fullName evidence="2">50S ribosomal protein L21</fullName>
    </recommendedName>
</protein>
<dbReference type="AlphaFoldDB" id="X1RKX9"/>
<dbReference type="GO" id="GO:0005737">
    <property type="term" value="C:cytoplasm"/>
    <property type="evidence" value="ECO:0007669"/>
    <property type="project" value="UniProtKB-ARBA"/>
</dbReference>
<evidence type="ECO:0000313" key="1">
    <source>
        <dbReference type="EMBL" id="GAI56194.1"/>
    </source>
</evidence>
<organism evidence="1">
    <name type="scientific">marine sediment metagenome</name>
    <dbReference type="NCBI Taxonomy" id="412755"/>
    <lineage>
        <taxon>unclassified sequences</taxon>
        <taxon>metagenomes</taxon>
        <taxon>ecological metagenomes</taxon>
    </lineage>
</organism>
<comment type="caution">
    <text evidence="1">The sequence shown here is derived from an EMBL/GenBank/DDBJ whole genome shotgun (WGS) entry which is preliminary data.</text>
</comment>
<dbReference type="SUPFAM" id="SSF141091">
    <property type="entry name" value="L21p-like"/>
    <property type="match status" value="1"/>
</dbReference>
<evidence type="ECO:0008006" key="2">
    <source>
        <dbReference type="Google" id="ProtNLM"/>
    </source>
</evidence>
<dbReference type="EMBL" id="BARV01037978">
    <property type="protein sequence ID" value="GAI56194.1"/>
    <property type="molecule type" value="Genomic_DNA"/>
</dbReference>
<reference evidence="1" key="1">
    <citation type="journal article" date="2014" name="Front. Microbiol.">
        <title>High frequency of phylogenetically diverse reductive dehalogenase-homologous genes in deep subseafloor sedimentary metagenomes.</title>
        <authorList>
            <person name="Kawai M."/>
            <person name="Futagami T."/>
            <person name="Toyoda A."/>
            <person name="Takaki Y."/>
            <person name="Nishi S."/>
            <person name="Hori S."/>
            <person name="Arai W."/>
            <person name="Tsubouchi T."/>
            <person name="Morono Y."/>
            <person name="Uchiyama I."/>
            <person name="Ito T."/>
            <person name="Fujiyama A."/>
            <person name="Inagaki F."/>
            <person name="Takami H."/>
        </authorList>
    </citation>
    <scope>NUCLEOTIDE SEQUENCE</scope>
    <source>
        <strain evidence="1">Expedition CK06-06</strain>
    </source>
</reference>
<dbReference type="GO" id="GO:0005840">
    <property type="term" value="C:ribosome"/>
    <property type="evidence" value="ECO:0007669"/>
    <property type="project" value="InterPro"/>
</dbReference>
<sequence length="42" mass="4897">GEVKGDKVTVFKYKSKVRYRKKTGHRQIYTTLSINEIIKPGE</sequence>
<dbReference type="Pfam" id="PF00829">
    <property type="entry name" value="Ribosomal_L21p"/>
    <property type="match status" value="1"/>
</dbReference>
<name>X1RKX9_9ZZZZ</name>
<accession>X1RKX9</accession>
<dbReference type="InterPro" id="IPR028909">
    <property type="entry name" value="bL21-like"/>
</dbReference>
<proteinExistence type="predicted"/>
<gene>
    <name evidence="1" type="ORF">S06H3_58627</name>
</gene>